<dbReference type="EMBL" id="VLTM01000020">
    <property type="protein sequence ID" value="KAA0163868.1"/>
    <property type="molecule type" value="Genomic_DNA"/>
</dbReference>
<dbReference type="GO" id="GO:0007165">
    <property type="term" value="P:signal transduction"/>
    <property type="evidence" value="ECO:0007669"/>
    <property type="project" value="InterPro"/>
</dbReference>
<organism evidence="6 7">
    <name type="scientific">Cafeteria roenbergensis</name>
    <name type="common">Marine flagellate</name>
    <dbReference type="NCBI Taxonomy" id="33653"/>
    <lineage>
        <taxon>Eukaryota</taxon>
        <taxon>Sar</taxon>
        <taxon>Stramenopiles</taxon>
        <taxon>Bigyra</taxon>
        <taxon>Opalozoa</taxon>
        <taxon>Bicosoecida</taxon>
        <taxon>Cafeteriaceae</taxon>
        <taxon>Cafeteria</taxon>
    </lineage>
</organism>
<sequence>MIAPDRRTAGATKSAPGAQDSAPAAARVVTAERAPLPAKRRERRRSSVARESEMTELKALPLLKDTPPEQREQLFLAKLQICSIVFNFDDPESNLKGKEIKRMTLLELVDFVNSVPEQKAYLANEALMKPLMDMIKANIFRTLPPSGDDFDPEEDEPALEPAWPHLQVVYELLLRYTVCPHIKSKVAKRHITQKVCLQLVELFDAEDPRERDYLKTVLHRIYGKVMSLRSFIRRAMANVFFRYVYETQRHNGVGELLEILGSIINGFAKPLKAEHVVFLERALIPLHRPVGVTAYHQQLSYCVTQYVEKDPTMVAAIVLGMIKSWPWANSGKQVMFLNELEEILELVPHEAMDKVFKPLFRVVGKCLGSQHFQVAERCLFLWNSDTLLASGVLCRACAPRFLPIIWADLDRAATAHWNPTVSSLAQNVIKHYQDTDPDLARACAKGAVEAEAARKAERVERDRRWEELEAMVAQAAVDAGVKDLEDDTAAGAARAMAVAVASGGKSEAAPKTSGTSGAAAVAAESKSAGKQPRAPSKRS</sequence>
<dbReference type="PIRSF" id="PIRSF028043">
    <property type="entry name" value="PP2A_B56"/>
    <property type="match status" value="1"/>
</dbReference>
<dbReference type="EMBL" id="VLTO01000021">
    <property type="protein sequence ID" value="KAA0174624.1"/>
    <property type="molecule type" value="Genomic_DNA"/>
</dbReference>
<dbReference type="InterPro" id="IPR002554">
    <property type="entry name" value="PP2A_B56"/>
</dbReference>
<dbReference type="AlphaFoldDB" id="A0A5A8EBQ9"/>
<dbReference type="SUPFAM" id="SSF48371">
    <property type="entry name" value="ARM repeat"/>
    <property type="match status" value="1"/>
</dbReference>
<feature type="region of interest" description="Disordered" evidence="2">
    <location>
        <begin position="501"/>
        <end position="539"/>
    </location>
</feature>
<dbReference type="PANTHER" id="PTHR10257">
    <property type="entry name" value="SERINE/THREONINE PROTEIN PHOSPHATASE 2A PP2A REGULATORY SUBUNIT B"/>
    <property type="match status" value="1"/>
</dbReference>
<dbReference type="PANTHER" id="PTHR10257:SF3">
    <property type="entry name" value="SERINE_THREONINE-PROTEIN PHOSPHATASE 2A 56 KDA REGULATORY SUBUNIT GAMMA ISOFORM"/>
    <property type="match status" value="1"/>
</dbReference>
<feature type="compositionally biased region" description="Low complexity" evidence="2">
    <location>
        <begin position="511"/>
        <end position="530"/>
    </location>
</feature>
<dbReference type="EMBL" id="VLTL01000100">
    <property type="protein sequence ID" value="KAA0161081.1"/>
    <property type="molecule type" value="Genomic_DNA"/>
</dbReference>
<dbReference type="FunFam" id="1.25.10.10:FF:000353">
    <property type="entry name" value="Serine/threonine-protein phosphatase 2A 56 kDa regulatory subunit"/>
    <property type="match status" value="1"/>
</dbReference>
<dbReference type="InterPro" id="IPR016024">
    <property type="entry name" value="ARM-type_fold"/>
</dbReference>
<dbReference type="Proteomes" id="UP000322899">
    <property type="component" value="Unassembled WGS sequence"/>
</dbReference>
<dbReference type="Proteomes" id="UP000325113">
    <property type="component" value="Unassembled WGS sequence"/>
</dbReference>
<dbReference type="Proteomes" id="UP000324907">
    <property type="component" value="Unassembled WGS sequence"/>
</dbReference>
<dbReference type="InterPro" id="IPR011989">
    <property type="entry name" value="ARM-like"/>
</dbReference>
<evidence type="ECO:0000313" key="7">
    <source>
        <dbReference type="Proteomes" id="UP000322899"/>
    </source>
</evidence>
<comment type="similarity">
    <text evidence="1">Belongs to the phosphatase 2A regulatory subunit.</text>
</comment>
<evidence type="ECO:0000256" key="1">
    <source>
        <dbReference type="PIRNR" id="PIRNR028043"/>
    </source>
</evidence>
<evidence type="ECO:0000313" key="6">
    <source>
        <dbReference type="EMBL" id="KAA0174624.1"/>
    </source>
</evidence>
<evidence type="ECO:0000256" key="2">
    <source>
        <dbReference type="SAM" id="MobiDB-lite"/>
    </source>
</evidence>
<dbReference type="OrthoDB" id="10264446at2759"/>
<accession>A0A5A8EBQ9</accession>
<protein>
    <recommendedName>
        <fullName evidence="1">Serine/threonine protein phosphatase 2A regulatory subunit</fullName>
    </recommendedName>
</protein>
<evidence type="ECO:0000313" key="3">
    <source>
        <dbReference type="EMBL" id="CAD8567654.1"/>
    </source>
</evidence>
<dbReference type="GO" id="GO:0019888">
    <property type="term" value="F:protein phosphatase regulator activity"/>
    <property type="evidence" value="ECO:0007669"/>
    <property type="project" value="UniProtKB-UniRule"/>
</dbReference>
<evidence type="ECO:0000313" key="9">
    <source>
        <dbReference type="Proteomes" id="UP000325113"/>
    </source>
</evidence>
<reference evidence="7 8" key="1">
    <citation type="submission" date="2019-07" db="EMBL/GenBank/DDBJ databases">
        <title>Genomes of Cafeteria roenbergensis.</title>
        <authorList>
            <person name="Fischer M.G."/>
            <person name="Hackl T."/>
            <person name="Roman M."/>
        </authorList>
    </citation>
    <scope>NUCLEOTIDE SEQUENCE [LARGE SCALE GENOMIC DNA]</scope>
    <source>
        <strain evidence="5 9">Cflag</strain>
        <strain evidence="6 7">E4-10P</strain>
        <strain evidence="4 8">RCC970-E3</strain>
    </source>
</reference>
<feature type="compositionally biased region" description="Basic residues" evidence="2">
    <location>
        <begin position="38"/>
        <end position="47"/>
    </location>
</feature>
<dbReference type="Pfam" id="PF01603">
    <property type="entry name" value="B56"/>
    <property type="match status" value="1"/>
</dbReference>
<proteinExistence type="inferred from homology"/>
<evidence type="ECO:0000313" key="4">
    <source>
        <dbReference type="EMBL" id="KAA0161081.1"/>
    </source>
</evidence>
<gene>
    <name evidence="3" type="ORF">CROE0942_LOCUS12034</name>
    <name evidence="6" type="ORF">FNF27_03999</name>
    <name evidence="4" type="ORF">FNF28_05183</name>
    <name evidence="5" type="ORF">FNF31_02723</name>
</gene>
<feature type="region of interest" description="Disordered" evidence="2">
    <location>
        <begin position="1"/>
        <end position="52"/>
    </location>
</feature>
<evidence type="ECO:0000313" key="5">
    <source>
        <dbReference type="EMBL" id="KAA0163868.1"/>
    </source>
</evidence>
<feature type="compositionally biased region" description="Low complexity" evidence="2">
    <location>
        <begin position="14"/>
        <end position="37"/>
    </location>
</feature>
<dbReference type="EMBL" id="HBET01017830">
    <property type="protein sequence ID" value="CAD8567654.1"/>
    <property type="molecule type" value="Transcribed_RNA"/>
</dbReference>
<name>A0A5A8EBQ9_CAFRO</name>
<dbReference type="Gene3D" id="1.25.10.10">
    <property type="entry name" value="Leucine-rich Repeat Variant"/>
    <property type="match status" value="1"/>
</dbReference>
<dbReference type="GO" id="GO:0000159">
    <property type="term" value="C:protein phosphatase type 2A complex"/>
    <property type="evidence" value="ECO:0007669"/>
    <property type="project" value="UniProtKB-UniRule"/>
</dbReference>
<evidence type="ECO:0000313" key="8">
    <source>
        <dbReference type="Proteomes" id="UP000324907"/>
    </source>
</evidence>
<reference evidence="3" key="2">
    <citation type="submission" date="2021-01" db="EMBL/GenBank/DDBJ databases">
        <authorList>
            <person name="Corre E."/>
            <person name="Pelletier E."/>
            <person name="Niang G."/>
            <person name="Scheremetjew M."/>
            <person name="Finn R."/>
            <person name="Kale V."/>
            <person name="Holt S."/>
            <person name="Cochrane G."/>
            <person name="Meng A."/>
            <person name="Brown T."/>
            <person name="Cohen L."/>
        </authorList>
    </citation>
    <scope>NUCLEOTIDE SEQUENCE</scope>
    <source>
        <strain evidence="3">E4-10</strain>
    </source>
</reference>